<evidence type="ECO:0000256" key="1">
    <source>
        <dbReference type="ARBA" id="ARBA00010457"/>
    </source>
</evidence>
<sequence>MSALLLLAACAEPAAPPSATSPPPRPAALAPGLAPDTVEVSGVGVATARVEPVGAGRVDGTVQLRQTEGGVRVQADLRGLSQSDFHAFQILRGRDCGADPDVHLGAEAGRHGGPYALPGDRHAGDLGNVRGDRGRGRYDRIDPALNLDGTGSPVGRAVVVRAERDDAVSDGTGGAVVGCGVLVPQ</sequence>
<evidence type="ECO:0000256" key="2">
    <source>
        <dbReference type="SAM" id="MobiDB-lite"/>
    </source>
</evidence>
<feature type="domain" description="Superoxide dismutase copper/zinc binding" evidence="3">
    <location>
        <begin position="58"/>
        <end position="181"/>
    </location>
</feature>
<dbReference type="RefSeq" id="WP_311665902.1">
    <property type="nucleotide sequence ID" value="NZ_JAVRHT010000062.1"/>
</dbReference>
<evidence type="ECO:0000259" key="3">
    <source>
        <dbReference type="Pfam" id="PF00080"/>
    </source>
</evidence>
<dbReference type="PRINTS" id="PR00068">
    <property type="entry name" value="CUZNDISMTASE"/>
</dbReference>
<evidence type="ECO:0000313" key="5">
    <source>
        <dbReference type="Proteomes" id="UP001267426"/>
    </source>
</evidence>
<comment type="caution">
    <text evidence="4">The sequence shown here is derived from an EMBL/GenBank/DDBJ whole genome shotgun (WGS) entry which is preliminary data.</text>
</comment>
<comment type="similarity">
    <text evidence="1">Belongs to the Cu-Zn superoxide dismutase family.</text>
</comment>
<dbReference type="InterPro" id="IPR001424">
    <property type="entry name" value="SOD_Cu_Zn_dom"/>
</dbReference>
<dbReference type="PANTHER" id="PTHR10003">
    <property type="entry name" value="SUPEROXIDE DISMUTASE CU-ZN -RELATED"/>
    <property type="match status" value="1"/>
</dbReference>
<evidence type="ECO:0000313" key="4">
    <source>
        <dbReference type="EMBL" id="MDT0633221.1"/>
    </source>
</evidence>
<proteinExistence type="inferred from homology"/>
<dbReference type="Gene3D" id="2.60.40.200">
    <property type="entry name" value="Superoxide dismutase, copper/zinc binding domain"/>
    <property type="match status" value="1"/>
</dbReference>
<dbReference type="Pfam" id="PF00080">
    <property type="entry name" value="Sod_Cu"/>
    <property type="match status" value="1"/>
</dbReference>
<dbReference type="SUPFAM" id="SSF49329">
    <property type="entry name" value="Cu,Zn superoxide dismutase-like"/>
    <property type="match status" value="1"/>
</dbReference>
<keyword evidence="5" id="KW-1185">Reference proteome</keyword>
<protein>
    <submittedName>
        <fullName evidence="4">Superoxide dismutase family protein</fullName>
    </submittedName>
</protein>
<name>A0ABU3BVA1_9BACT</name>
<reference evidence="4 5" key="1">
    <citation type="submission" date="2023-09" db="EMBL/GenBank/DDBJ databases">
        <authorList>
            <person name="Rey-Velasco X."/>
        </authorList>
    </citation>
    <scope>NUCLEOTIDE SEQUENCE [LARGE SCALE GENOMIC DNA]</scope>
    <source>
        <strain evidence="4 5">F394</strain>
    </source>
</reference>
<organism evidence="4 5">
    <name type="scientific">Rubrivirga litoralis</name>
    <dbReference type="NCBI Taxonomy" id="3075598"/>
    <lineage>
        <taxon>Bacteria</taxon>
        <taxon>Pseudomonadati</taxon>
        <taxon>Rhodothermota</taxon>
        <taxon>Rhodothermia</taxon>
        <taxon>Rhodothermales</taxon>
        <taxon>Rubricoccaceae</taxon>
        <taxon>Rubrivirga</taxon>
    </lineage>
</organism>
<dbReference type="InterPro" id="IPR036423">
    <property type="entry name" value="SOD-like_Cu/Zn_dom_sf"/>
</dbReference>
<dbReference type="InterPro" id="IPR024134">
    <property type="entry name" value="SOD_Cu/Zn_/chaperone"/>
</dbReference>
<dbReference type="Proteomes" id="UP001267426">
    <property type="component" value="Unassembled WGS sequence"/>
</dbReference>
<accession>A0ABU3BVA1</accession>
<feature type="compositionally biased region" description="Basic and acidic residues" evidence="2">
    <location>
        <begin position="119"/>
        <end position="137"/>
    </location>
</feature>
<feature type="region of interest" description="Disordered" evidence="2">
    <location>
        <begin position="112"/>
        <end position="137"/>
    </location>
</feature>
<dbReference type="EMBL" id="JAVRHT010000062">
    <property type="protein sequence ID" value="MDT0633221.1"/>
    <property type="molecule type" value="Genomic_DNA"/>
</dbReference>
<gene>
    <name evidence="4" type="ORF">RM540_15810</name>
</gene>